<dbReference type="PANTHER" id="PTHR45444">
    <property type="entry name" value="XANTHINE DEHYDROGENASE"/>
    <property type="match status" value="1"/>
</dbReference>
<dbReference type="GO" id="GO:0005506">
    <property type="term" value="F:iron ion binding"/>
    <property type="evidence" value="ECO:0007669"/>
    <property type="project" value="InterPro"/>
</dbReference>
<evidence type="ECO:0000259" key="8">
    <source>
        <dbReference type="PROSITE" id="PS51387"/>
    </source>
</evidence>
<dbReference type="InterPro" id="IPR002346">
    <property type="entry name" value="Mopterin_DH_FAD-bd"/>
</dbReference>
<feature type="domain" description="FAD-binding PCMH-type" evidence="8">
    <location>
        <begin position="190"/>
        <end position="363"/>
    </location>
</feature>
<evidence type="ECO:0000256" key="4">
    <source>
        <dbReference type="ARBA" id="ARBA00023002"/>
    </source>
</evidence>
<evidence type="ECO:0000313" key="10">
    <source>
        <dbReference type="Proteomes" id="UP000256561"/>
    </source>
</evidence>
<comment type="caution">
    <text evidence="9">The sequence shown here is derived from an EMBL/GenBank/DDBJ whole genome shotgun (WGS) entry which is preliminary data.</text>
</comment>
<dbReference type="GO" id="GO:0071949">
    <property type="term" value="F:FAD binding"/>
    <property type="evidence" value="ECO:0007669"/>
    <property type="project" value="InterPro"/>
</dbReference>
<evidence type="ECO:0000256" key="6">
    <source>
        <dbReference type="ARBA" id="ARBA00023075"/>
    </source>
</evidence>
<dbReference type="InterPro" id="IPR002888">
    <property type="entry name" value="2Fe-2S-bd"/>
</dbReference>
<dbReference type="SUPFAM" id="SSF56176">
    <property type="entry name" value="FAD-binding/transporter-associated domain-like"/>
    <property type="match status" value="1"/>
</dbReference>
<dbReference type="PROSITE" id="PS51085">
    <property type="entry name" value="2FE2S_FER_2"/>
    <property type="match status" value="1"/>
</dbReference>
<keyword evidence="3" id="KW-0274">FAD</keyword>
<dbReference type="GO" id="GO:0004854">
    <property type="term" value="F:xanthine dehydrogenase activity"/>
    <property type="evidence" value="ECO:0007669"/>
    <property type="project" value="UniProtKB-EC"/>
</dbReference>
<dbReference type="InterPro" id="IPR006058">
    <property type="entry name" value="2Fe2S_fd_BS"/>
</dbReference>
<dbReference type="InterPro" id="IPR014307">
    <property type="entry name" value="Xanthine_DH_ssu"/>
</dbReference>
<keyword evidence="5" id="KW-0408">Iron</keyword>
<dbReference type="Gene3D" id="1.10.150.120">
    <property type="entry name" value="[2Fe-2S]-binding domain"/>
    <property type="match status" value="1"/>
</dbReference>
<dbReference type="Pfam" id="PF03450">
    <property type="entry name" value="CO_deh_flav_C"/>
    <property type="match status" value="1"/>
</dbReference>
<protein>
    <submittedName>
        <fullName evidence="9">Xanthine dehydrogenase small subunit</fullName>
        <ecNumber evidence="9">1.17.1.4</ecNumber>
    </submittedName>
</protein>
<dbReference type="Pfam" id="PF00941">
    <property type="entry name" value="FAD_binding_5"/>
    <property type="match status" value="1"/>
</dbReference>
<reference evidence="10" key="1">
    <citation type="submission" date="2018-08" db="EMBL/GenBank/DDBJ databases">
        <authorList>
            <person name="Zhang J."/>
            <person name="Du Z.-J."/>
        </authorList>
    </citation>
    <scope>NUCLEOTIDE SEQUENCE [LARGE SCALE GENOMIC DNA]</scope>
    <source>
        <strain evidence="10">KCTC 52655</strain>
    </source>
</reference>
<evidence type="ECO:0000259" key="7">
    <source>
        <dbReference type="PROSITE" id="PS51085"/>
    </source>
</evidence>
<dbReference type="InterPro" id="IPR016167">
    <property type="entry name" value="FAD-bd_PCMH_sub1"/>
</dbReference>
<proteinExistence type="predicted"/>
<evidence type="ECO:0000256" key="2">
    <source>
        <dbReference type="ARBA" id="ARBA00022723"/>
    </source>
</evidence>
<evidence type="ECO:0000256" key="1">
    <source>
        <dbReference type="ARBA" id="ARBA00022630"/>
    </source>
</evidence>
<sequence>MIQFMLNDEYIELTTAAPNLSILDWLRIHQGKTGTKEGCASGDCGACTVVVGEYQNGEWHYRSVNACLMLIGNLHARHLVTIEALSPAAQAFDDLHPVQRALVECHGSQCGFCTPGFVMSLLALYLNHSQYPGKRTVIHALGGNLCRCTGYQPILNAAQRCFAYPRVSSDWLAPAQLLERLDKHTEVPSLTSGSHCFFLPQDLGQLLQLKHDYPDARFVAGGTDLSLEYSQQLKCAEPLISVSQCTALKRFTHTDTGTFIGSALTYGELVGDFCSIYPETRELFERLGSCQVRNGGTLGGSIGNASPIGDPAPLLIALQAQIEVQSLRGSRRMPLEQFFVDYRKTELADDEVIVGFHLPLRPDGLHLACHKISKRIEDDISAVCLVAAFELEHQQIQNARCAFGGMAAVPARAHHTELALEGQPWSLNTLKSAGEHIQQDFSPLSDVRASAEYRLQVSRNLFTRIWFEQQARIDNVNPSPVTRIQHAAL</sequence>
<name>A0A3D8MF27_9ALTE</name>
<dbReference type="Pfam" id="PF00111">
    <property type="entry name" value="Fer2"/>
    <property type="match status" value="1"/>
</dbReference>
<evidence type="ECO:0000256" key="5">
    <source>
        <dbReference type="ARBA" id="ARBA00023004"/>
    </source>
</evidence>
<dbReference type="Gene3D" id="3.30.43.10">
    <property type="entry name" value="Uridine Diphospho-n-acetylenolpyruvylglucosamine Reductase, domain 2"/>
    <property type="match status" value="1"/>
</dbReference>
<keyword evidence="10" id="KW-1185">Reference proteome</keyword>
<dbReference type="InterPro" id="IPR036318">
    <property type="entry name" value="FAD-bd_PCMH-like_sf"/>
</dbReference>
<dbReference type="InterPro" id="IPR016208">
    <property type="entry name" value="Ald_Oxase/xanthine_DH-like"/>
</dbReference>
<keyword evidence="6" id="KW-0830">Ubiquinone</keyword>
<dbReference type="EMBL" id="QRHA01000001">
    <property type="protein sequence ID" value="RDV29435.1"/>
    <property type="molecule type" value="Genomic_DNA"/>
</dbReference>
<dbReference type="Gene3D" id="3.30.390.50">
    <property type="entry name" value="CO dehydrogenase flavoprotein, C-terminal domain"/>
    <property type="match status" value="1"/>
</dbReference>
<dbReference type="SUPFAM" id="SSF54292">
    <property type="entry name" value="2Fe-2S ferredoxin-like"/>
    <property type="match status" value="1"/>
</dbReference>
<dbReference type="InterPro" id="IPR036010">
    <property type="entry name" value="2Fe-2S_ferredoxin-like_sf"/>
</dbReference>
<dbReference type="SUPFAM" id="SSF55447">
    <property type="entry name" value="CO dehydrogenase flavoprotein C-terminal domain-like"/>
    <property type="match status" value="1"/>
</dbReference>
<dbReference type="Gene3D" id="3.10.20.30">
    <property type="match status" value="1"/>
</dbReference>
<dbReference type="SUPFAM" id="SSF47741">
    <property type="entry name" value="CO dehydrogenase ISP C-domain like"/>
    <property type="match status" value="1"/>
</dbReference>
<keyword evidence="2" id="KW-0479">Metal-binding</keyword>
<dbReference type="Pfam" id="PF01799">
    <property type="entry name" value="Fer2_2"/>
    <property type="match status" value="1"/>
</dbReference>
<dbReference type="PROSITE" id="PS51387">
    <property type="entry name" value="FAD_PCMH"/>
    <property type="match status" value="1"/>
</dbReference>
<dbReference type="InterPro" id="IPR005107">
    <property type="entry name" value="CO_DH_flav_C"/>
</dbReference>
<dbReference type="PANTHER" id="PTHR45444:SF3">
    <property type="entry name" value="XANTHINE DEHYDROGENASE"/>
    <property type="match status" value="1"/>
</dbReference>
<dbReference type="InterPro" id="IPR012675">
    <property type="entry name" value="Beta-grasp_dom_sf"/>
</dbReference>
<dbReference type="InterPro" id="IPR016166">
    <property type="entry name" value="FAD-bd_PCMH"/>
</dbReference>
<dbReference type="Proteomes" id="UP000256561">
    <property type="component" value="Unassembled WGS sequence"/>
</dbReference>
<dbReference type="PIRSF" id="PIRSF036557">
    <property type="entry name" value="XdhA_RC"/>
    <property type="match status" value="1"/>
</dbReference>
<dbReference type="AlphaFoldDB" id="A0A3D8MF27"/>
<keyword evidence="4 9" id="KW-0560">Oxidoreductase</keyword>
<dbReference type="InterPro" id="IPR016169">
    <property type="entry name" value="FAD-bd_PCMH_sub2"/>
</dbReference>
<dbReference type="OrthoDB" id="9775084at2"/>
<dbReference type="InterPro" id="IPR036683">
    <property type="entry name" value="CO_DH_flav_C_dom_sf"/>
</dbReference>
<keyword evidence="1" id="KW-0285">Flavoprotein</keyword>
<dbReference type="Gene3D" id="3.30.465.10">
    <property type="match status" value="1"/>
</dbReference>
<evidence type="ECO:0000313" key="9">
    <source>
        <dbReference type="EMBL" id="RDV29435.1"/>
    </source>
</evidence>
<evidence type="ECO:0000256" key="3">
    <source>
        <dbReference type="ARBA" id="ARBA00022827"/>
    </source>
</evidence>
<dbReference type="SMART" id="SM01092">
    <property type="entry name" value="CO_deh_flav_C"/>
    <property type="match status" value="1"/>
</dbReference>
<accession>A0A3D8MF27</accession>
<dbReference type="EC" id="1.17.1.4" evidence="9"/>
<gene>
    <name evidence="9" type="primary">xdhA</name>
    <name evidence="9" type="ORF">DXV75_01965</name>
</gene>
<dbReference type="NCBIfam" id="TIGR02963">
    <property type="entry name" value="xanthine_xdhA"/>
    <property type="match status" value="1"/>
</dbReference>
<organism evidence="9 10">
    <name type="scientific">Alteromonas aestuariivivens</name>
    <dbReference type="NCBI Taxonomy" id="1938339"/>
    <lineage>
        <taxon>Bacteria</taxon>
        <taxon>Pseudomonadati</taxon>
        <taxon>Pseudomonadota</taxon>
        <taxon>Gammaproteobacteria</taxon>
        <taxon>Alteromonadales</taxon>
        <taxon>Alteromonadaceae</taxon>
        <taxon>Alteromonas/Salinimonas group</taxon>
        <taxon>Alteromonas</taxon>
    </lineage>
</organism>
<dbReference type="CDD" id="cd00207">
    <property type="entry name" value="fer2"/>
    <property type="match status" value="1"/>
</dbReference>
<dbReference type="InterPro" id="IPR012175">
    <property type="entry name" value="Xanth_DH_ssu_bac"/>
</dbReference>
<dbReference type="GO" id="GO:0051537">
    <property type="term" value="F:2 iron, 2 sulfur cluster binding"/>
    <property type="evidence" value="ECO:0007669"/>
    <property type="project" value="InterPro"/>
</dbReference>
<dbReference type="PROSITE" id="PS00197">
    <property type="entry name" value="2FE2S_FER_1"/>
    <property type="match status" value="1"/>
</dbReference>
<dbReference type="InterPro" id="IPR001041">
    <property type="entry name" value="2Fe-2S_ferredoxin-type"/>
</dbReference>
<dbReference type="InterPro" id="IPR036884">
    <property type="entry name" value="2Fe-2S-bd_dom_sf"/>
</dbReference>
<dbReference type="RefSeq" id="WP_115591746.1">
    <property type="nucleotide sequence ID" value="NZ_QRHA01000001.1"/>
</dbReference>
<feature type="domain" description="2Fe-2S ferredoxin-type" evidence="7">
    <location>
        <begin position="1"/>
        <end position="85"/>
    </location>
</feature>